<reference evidence="1 2" key="1">
    <citation type="journal article" date="2019" name="Int. J. Syst. Evol. Microbiol.">
        <title>The Global Catalogue of Microorganisms (GCM) 10K type strain sequencing project: providing services to taxonomists for standard genome sequencing and annotation.</title>
        <authorList>
            <consortium name="The Broad Institute Genomics Platform"/>
            <consortium name="The Broad Institute Genome Sequencing Center for Infectious Disease"/>
            <person name="Wu L."/>
            <person name="Ma J."/>
        </authorList>
    </citation>
    <scope>NUCLEOTIDE SEQUENCE [LARGE SCALE GENOMIC DNA]</scope>
    <source>
        <strain evidence="1 2">JCM 11813</strain>
    </source>
</reference>
<dbReference type="RefSeq" id="WP_343907119.1">
    <property type="nucleotide sequence ID" value="NZ_BAAAJE010000006.1"/>
</dbReference>
<gene>
    <name evidence="1" type="ORF">GCM10009606_17540</name>
</gene>
<dbReference type="EMBL" id="BAAAJE010000006">
    <property type="protein sequence ID" value="GAA1138201.1"/>
    <property type="molecule type" value="Genomic_DNA"/>
</dbReference>
<comment type="caution">
    <text evidence="1">The sequence shown here is derived from an EMBL/GenBank/DDBJ whole genome shotgun (WGS) entry which is preliminary data.</text>
</comment>
<evidence type="ECO:0000313" key="2">
    <source>
        <dbReference type="Proteomes" id="UP001499979"/>
    </source>
</evidence>
<keyword evidence="2" id="KW-1185">Reference proteome</keyword>
<dbReference type="Proteomes" id="UP001499979">
    <property type="component" value="Unassembled WGS sequence"/>
</dbReference>
<protein>
    <submittedName>
        <fullName evidence="1">Uncharacterized protein</fullName>
    </submittedName>
</protein>
<accession>A0ABN1UE76</accession>
<organism evidence="1 2">
    <name type="scientific">Nocardioides aquiterrae</name>
    <dbReference type="NCBI Taxonomy" id="203799"/>
    <lineage>
        <taxon>Bacteria</taxon>
        <taxon>Bacillati</taxon>
        <taxon>Actinomycetota</taxon>
        <taxon>Actinomycetes</taxon>
        <taxon>Propionibacteriales</taxon>
        <taxon>Nocardioidaceae</taxon>
        <taxon>Nocardioides</taxon>
    </lineage>
</organism>
<name>A0ABN1UE76_9ACTN</name>
<evidence type="ECO:0000313" key="1">
    <source>
        <dbReference type="EMBL" id="GAA1138201.1"/>
    </source>
</evidence>
<sequence length="852" mass="87660">MADVNITGSLLDALGSAYDFRRAKLWIVFNTETGWIIDEAGNVRMGAGSATVNADGTFELTGVPIPGTSNPTSFQIKIRYEVPAKLGPTRGVEVESGDFGWFTVSEAADLQDLVEEQYVPPTWMSNAIDTLQGYVDQAQAAQAQATDARDAAIAAGLNWRGPWSAPTAYAVADAVSYGGASYRRLVAGTTATPPDADGTNWGVLAAKGDTGPAGGPIPPGGSPGDVPTPASGGGYEWLNLSASYGYELKSTLTDATFDTFLAGLPAGARVFVPATTTLTLNAAHTITQPVVIDGPGKIVDGRSNPSSALFTIGPAASGSRILCHLAGSVSGQYKANHHAVAIMGTDNGAATPPTYVTDVVVKPASISGFGSVGIYGEFVKDSVVEVDVIHDMGYGGVLLLSAVHVDATIHHLRDLTPGTSGNVYALQFTRRGASSDLVRYPHSSDCNGWVGEMHGVSIWDGLGTHGGQNITLGWGSMYGVKKPFDVTAATDAAGEQAYAPNNVTINMGSADSGVTDGTMGPAGTINGAFKTTDVIGTPTEYAKGIVVNPGSLKGYGIQGGANDGAIYCYATQGLIAALGSCVEPSPFAVNMYHDNKDFFVSVVATDAWTTDGSEAGAVHCSSDYNNGVVEFSGITRGSKTATIVNNRGLSVKNVASNAVRLGTACNFSAATTPLIGPINVWLDAAVKLGAQMRALAGTAGAPSYTFDGDPASGIYQAATNEVSVATAATLRARFLTTALLLSDGYNISVGSTNGTKFGTASTQKLSFWGATCIARPSAYTQTYSTATRTHSNPTATTVATTAATNTTPYGFTTQEQADALVTAVNALVADMANIKQFANSICDDLQSVGLLA</sequence>
<dbReference type="Gene3D" id="2.10.10.20">
    <property type="entry name" value="Carbohydrate-binding module superfamily 5/12"/>
    <property type="match status" value="1"/>
</dbReference>
<proteinExistence type="predicted"/>